<feature type="transmembrane region" description="Helical" evidence="10">
    <location>
        <begin position="401"/>
        <end position="421"/>
    </location>
</feature>
<feature type="transmembrane region" description="Helical" evidence="10">
    <location>
        <begin position="176"/>
        <end position="194"/>
    </location>
</feature>
<dbReference type="HOGENOM" id="CLU_006797_5_0_12"/>
<dbReference type="PANTHER" id="PTHR47019:SF1">
    <property type="entry name" value="LIPID II FLIPPASE MURJ"/>
    <property type="match status" value="1"/>
</dbReference>
<evidence type="ECO:0000256" key="8">
    <source>
        <dbReference type="ARBA" id="ARBA00060041"/>
    </source>
</evidence>
<dbReference type="HAMAP" id="MF_02078">
    <property type="entry name" value="MurJ_MviN"/>
    <property type="match status" value="1"/>
</dbReference>
<reference evidence="12 13" key="1">
    <citation type="journal article" date="2004" name="Proc. Natl. Acad. Sci. U.S.A.">
        <title>Comparison of the genome of the oral pathogen Treponema denticola with other spirochete genomes.</title>
        <authorList>
            <person name="Seshadri R."/>
            <person name="Myers G.S."/>
            <person name="Tettelin H."/>
            <person name="Eisen J.A."/>
            <person name="Heidelberg J.F."/>
            <person name="Dodson R.J."/>
            <person name="Davidsen T.M."/>
            <person name="DeBoy R.T."/>
            <person name="Fouts D.E."/>
            <person name="Haft D.H."/>
            <person name="Selengut J."/>
            <person name="Ren Q."/>
            <person name="Brinkac L.M."/>
            <person name="Madupu R."/>
            <person name="Kolonay J."/>
            <person name="Durkin S.A."/>
            <person name="Daugherty S.C."/>
            <person name="Shetty J."/>
            <person name="Shvartsbeyn A."/>
            <person name="Gebregeorgis E."/>
            <person name="Geer K."/>
            <person name="Tsegaye G."/>
            <person name="Malek J."/>
            <person name="Ayodeji B."/>
            <person name="Shatsman S."/>
            <person name="McLeod M.P."/>
            <person name="Smajs D."/>
            <person name="Howell J.K."/>
            <person name="Pal S."/>
            <person name="Amin A."/>
            <person name="Vashisth P."/>
            <person name="McNeill T.Z."/>
            <person name="Xiang Q."/>
            <person name="Sodergren E."/>
            <person name="Baca E."/>
            <person name="Weinstock G.M."/>
            <person name="Norris S.J."/>
            <person name="Fraser C.M."/>
            <person name="Paulsen I.T."/>
        </authorList>
    </citation>
    <scope>NUCLEOTIDE SEQUENCE [LARGE SCALE GENOMIC DNA]</scope>
    <source>
        <strain evidence="13">ATCC 35405 / DSM 14222 / CIP 103919 / JCM 8153 / KCTC 15104</strain>
    </source>
</reference>
<dbReference type="GO" id="GO:0005886">
    <property type="term" value="C:plasma membrane"/>
    <property type="evidence" value="ECO:0007669"/>
    <property type="project" value="UniProtKB-SubCell"/>
</dbReference>
<evidence type="ECO:0000313" key="12">
    <source>
        <dbReference type="EMBL" id="AAS10837.1"/>
    </source>
</evidence>
<comment type="pathway">
    <text evidence="10">Cell wall biogenesis; peptidoglycan biosynthesis.</text>
</comment>
<gene>
    <name evidence="12" type="primary">mviN</name>
    <name evidence="10" type="synonym">murJ</name>
    <name evidence="12" type="ordered locus">TDE_0342</name>
</gene>
<dbReference type="EMBL" id="AE017226">
    <property type="protein sequence ID" value="AAS10837.1"/>
    <property type="molecule type" value="Genomic_DNA"/>
</dbReference>
<keyword evidence="4 10" id="KW-0133">Cell shape</keyword>
<dbReference type="eggNOG" id="COG0728">
    <property type="taxonomic scope" value="Bacteria"/>
</dbReference>
<feature type="transmembrane region" description="Helical" evidence="10">
    <location>
        <begin position="367"/>
        <end position="389"/>
    </location>
</feature>
<sequence>MLVMGKLENKNKSLVKSGSKLSLLVLGSRILGLVRQMTMSHFLGTGPLADAFATAFMLPNLFRRLFAENSITVAFIPTFNAYLQKHKDSQESEKTKKEINEFLNSIFTLVSFSTAIVVTLGIILSPLIVKLFFKNIADYDSTVFLTRIMFPYLFLISVAAFFQGILNGVKIFTPSGFTPILFNIFVISFTYIFAKPFGDPAVAMSYGVVAGGLVQAVFQLPFVLKTGFSFKLTSLAKTFSNPGTKKVLALIGPTIIGMAAYQINDLVSTSLATSAGLGIASSLQYSLRLQELLLGIFAVSVGTVILPEMSALALRKDWEAFQKVLLQAIKVIALITIPATFFSLLSGENLIILIYKSNKFDSASVKLTLGIFNFHIIGLFAIAVNRIIAPAFYAQSDSKSPTIAGIICFAVNILLALILVGPMGGNGIALALTIASVINTIILLIFLKKNKALDVKNLIFPALLFIAKIFVFSITASIPLYFLKDKIYSPFASFGKLIGQGVPLFISFIIFAGLGAGFLLITKDRTANIILNRLKEK</sequence>
<dbReference type="InterPro" id="IPR051050">
    <property type="entry name" value="Lipid_II_flippase_MurJ/MviN"/>
</dbReference>
<dbReference type="Pfam" id="PF03023">
    <property type="entry name" value="MurJ"/>
    <property type="match status" value="1"/>
</dbReference>
<dbReference type="STRING" id="243275.TDE_0342"/>
<evidence type="ECO:0000256" key="3">
    <source>
        <dbReference type="ARBA" id="ARBA00022692"/>
    </source>
</evidence>
<feature type="transmembrane region" description="Helical" evidence="10">
    <location>
        <begin position="206"/>
        <end position="226"/>
    </location>
</feature>
<dbReference type="Proteomes" id="UP000008212">
    <property type="component" value="Chromosome"/>
</dbReference>
<dbReference type="NCBIfam" id="TIGR01695">
    <property type="entry name" value="murJ_mviN"/>
    <property type="match status" value="1"/>
</dbReference>
<keyword evidence="10" id="KW-0997">Cell inner membrane</keyword>
<dbReference type="KEGG" id="tde:TDE_0342"/>
<feature type="transmembrane region" description="Helical" evidence="10">
    <location>
        <begin position="149"/>
        <end position="169"/>
    </location>
</feature>
<dbReference type="PRINTS" id="PR01806">
    <property type="entry name" value="VIRFACTRMVIN"/>
</dbReference>
<evidence type="ECO:0000256" key="10">
    <source>
        <dbReference type="HAMAP-Rule" id="MF_02078"/>
    </source>
</evidence>
<keyword evidence="10 11" id="KW-0813">Transport</keyword>
<feature type="transmembrane region" description="Helical" evidence="10">
    <location>
        <begin position="324"/>
        <end position="347"/>
    </location>
</feature>
<dbReference type="GO" id="GO:0009252">
    <property type="term" value="P:peptidoglycan biosynthetic process"/>
    <property type="evidence" value="ECO:0007669"/>
    <property type="project" value="UniProtKB-UniRule"/>
</dbReference>
<dbReference type="GO" id="GO:0071555">
    <property type="term" value="P:cell wall organization"/>
    <property type="evidence" value="ECO:0007669"/>
    <property type="project" value="UniProtKB-UniRule"/>
</dbReference>
<dbReference type="PATRIC" id="fig|243275.7.peg.331"/>
<evidence type="ECO:0000313" key="13">
    <source>
        <dbReference type="Proteomes" id="UP000008212"/>
    </source>
</evidence>
<feature type="transmembrane region" description="Helical" evidence="10">
    <location>
        <begin position="102"/>
        <end position="129"/>
    </location>
</feature>
<organism evidence="12 13">
    <name type="scientific">Treponema denticola (strain ATCC 35405 / DSM 14222 / CIP 103919 / JCM 8153 / KCTC 15104)</name>
    <dbReference type="NCBI Taxonomy" id="243275"/>
    <lineage>
        <taxon>Bacteria</taxon>
        <taxon>Pseudomonadati</taxon>
        <taxon>Spirochaetota</taxon>
        <taxon>Spirochaetia</taxon>
        <taxon>Spirochaetales</taxon>
        <taxon>Treponemataceae</taxon>
        <taxon>Treponema</taxon>
    </lineage>
</organism>
<dbReference type="InterPro" id="IPR004268">
    <property type="entry name" value="MurJ"/>
</dbReference>
<evidence type="ECO:0000256" key="1">
    <source>
        <dbReference type="ARBA" id="ARBA00004651"/>
    </source>
</evidence>
<dbReference type="PaxDb" id="243275-TDE_0342"/>
<feature type="transmembrane region" description="Helical" evidence="10">
    <location>
        <begin position="459"/>
        <end position="482"/>
    </location>
</feature>
<dbReference type="PANTHER" id="PTHR47019">
    <property type="entry name" value="LIPID II FLIPPASE MURJ"/>
    <property type="match status" value="1"/>
</dbReference>
<comment type="subcellular location">
    <subcellularLocation>
        <location evidence="10">Cell inner membrane</location>
        <topology evidence="10">Multi-pass membrane protein</topology>
    </subcellularLocation>
    <subcellularLocation>
        <location evidence="1">Cell membrane</location>
        <topology evidence="1">Multi-pass membrane protein</topology>
    </subcellularLocation>
</comment>
<keyword evidence="5 10" id="KW-0573">Peptidoglycan synthesis</keyword>
<evidence type="ECO:0000256" key="9">
    <source>
        <dbReference type="ARBA" id="ARBA00061532"/>
    </source>
</evidence>
<dbReference type="PIRSF" id="PIRSF002869">
    <property type="entry name" value="MviN"/>
    <property type="match status" value="1"/>
</dbReference>
<feature type="transmembrane region" description="Helical" evidence="10">
    <location>
        <begin position="292"/>
        <end position="312"/>
    </location>
</feature>
<dbReference type="GO" id="GO:0008360">
    <property type="term" value="P:regulation of cell shape"/>
    <property type="evidence" value="ECO:0007669"/>
    <property type="project" value="UniProtKB-UniRule"/>
</dbReference>
<keyword evidence="6 10" id="KW-1133">Transmembrane helix</keyword>
<dbReference type="AlphaFoldDB" id="Q73QV1"/>
<comment type="function">
    <text evidence="8 10 11">Involved in peptidoglycan biosynthesis. Transports lipid-linked peptidoglycan precursors from the inner to the outer leaflet of the cytoplasmic membrane.</text>
</comment>
<proteinExistence type="inferred from homology"/>
<accession>Q73QV1</accession>
<feature type="transmembrane region" description="Helical" evidence="10">
    <location>
        <begin position="502"/>
        <end position="521"/>
    </location>
</feature>
<dbReference type="CDD" id="cd13123">
    <property type="entry name" value="MATE_MurJ_like"/>
    <property type="match status" value="1"/>
</dbReference>
<keyword evidence="13" id="KW-1185">Reference proteome</keyword>
<evidence type="ECO:0000256" key="2">
    <source>
        <dbReference type="ARBA" id="ARBA00022475"/>
    </source>
</evidence>
<evidence type="ECO:0000256" key="6">
    <source>
        <dbReference type="ARBA" id="ARBA00022989"/>
    </source>
</evidence>
<evidence type="ECO:0000256" key="7">
    <source>
        <dbReference type="ARBA" id="ARBA00023136"/>
    </source>
</evidence>
<evidence type="ECO:0000256" key="4">
    <source>
        <dbReference type="ARBA" id="ARBA00022960"/>
    </source>
</evidence>
<feature type="transmembrane region" description="Helical" evidence="10">
    <location>
        <begin position="427"/>
        <end position="447"/>
    </location>
</feature>
<evidence type="ECO:0000256" key="5">
    <source>
        <dbReference type="ARBA" id="ARBA00022984"/>
    </source>
</evidence>
<dbReference type="GO" id="GO:0034204">
    <property type="term" value="P:lipid translocation"/>
    <property type="evidence" value="ECO:0007669"/>
    <property type="project" value="TreeGrafter"/>
</dbReference>
<dbReference type="GO" id="GO:0015648">
    <property type="term" value="F:lipid-linked peptidoglycan transporter activity"/>
    <property type="evidence" value="ECO:0007669"/>
    <property type="project" value="UniProtKB-UniRule"/>
</dbReference>
<evidence type="ECO:0000256" key="11">
    <source>
        <dbReference type="PIRNR" id="PIRNR002869"/>
    </source>
</evidence>
<feature type="transmembrane region" description="Helical" evidence="10">
    <location>
        <begin position="247"/>
        <end position="264"/>
    </location>
</feature>
<protein>
    <recommendedName>
        <fullName evidence="10">Probable lipid II flippase MurJ</fullName>
    </recommendedName>
</protein>
<keyword evidence="3 10" id="KW-0812">Transmembrane</keyword>
<keyword evidence="7 10" id="KW-0472">Membrane</keyword>
<dbReference type="OrthoDB" id="9804143at2"/>
<comment type="similarity">
    <text evidence="9 10 11">Belongs to the MurJ/MviN family.</text>
</comment>
<name>Q73QV1_TREDE</name>
<keyword evidence="10 11" id="KW-0961">Cell wall biogenesis/degradation</keyword>
<keyword evidence="2 10" id="KW-1003">Cell membrane</keyword>
<dbReference type="UniPathway" id="UPA00219"/>